<accession>A0A9W7SST7</accession>
<organism evidence="2 3">
    <name type="scientific">Teratosphaeria destructans</name>
    <dbReference type="NCBI Taxonomy" id="418781"/>
    <lineage>
        <taxon>Eukaryota</taxon>
        <taxon>Fungi</taxon>
        <taxon>Dikarya</taxon>
        <taxon>Ascomycota</taxon>
        <taxon>Pezizomycotina</taxon>
        <taxon>Dothideomycetes</taxon>
        <taxon>Dothideomycetidae</taxon>
        <taxon>Mycosphaerellales</taxon>
        <taxon>Teratosphaeriaceae</taxon>
        <taxon>Teratosphaeria</taxon>
    </lineage>
</organism>
<dbReference type="EMBL" id="RIBY02001844">
    <property type="protein sequence ID" value="KAH9827966.1"/>
    <property type="molecule type" value="Genomic_DNA"/>
</dbReference>
<feature type="transmembrane region" description="Helical" evidence="1">
    <location>
        <begin position="122"/>
        <end position="141"/>
    </location>
</feature>
<dbReference type="OrthoDB" id="2563633at2759"/>
<reference evidence="2 3" key="1">
    <citation type="journal article" date="2018" name="IMA Fungus">
        <title>IMA Genome-F 10: Nine draft genome sequences of Claviceps purpurea s.lat., including C. arundinis, C. humidiphila, and C. cf. spartinae, pseudomolecules for the pitch canker pathogen Fusarium circinatum, draft genome of Davidsoniella eucalypti, Grosmannia galeiformis, Quambalaria eucalypti, and Teratosphaeria destructans.</title>
        <authorList>
            <person name="Wingfield B.D."/>
            <person name="Liu M."/>
            <person name="Nguyen H.D."/>
            <person name="Lane F.A."/>
            <person name="Morgan S.W."/>
            <person name="De Vos L."/>
            <person name="Wilken P.M."/>
            <person name="Duong T.A."/>
            <person name="Aylward J."/>
            <person name="Coetzee M.P."/>
            <person name="Dadej K."/>
            <person name="De Beer Z.W."/>
            <person name="Findlay W."/>
            <person name="Havenga M."/>
            <person name="Kolarik M."/>
            <person name="Menzies J.G."/>
            <person name="Naidoo K."/>
            <person name="Pochopski O."/>
            <person name="Shoukouhi P."/>
            <person name="Santana Q.C."/>
            <person name="Seifert K.A."/>
            <person name="Soal N."/>
            <person name="Steenkamp E.T."/>
            <person name="Tatham C.T."/>
            <person name="van der Nest M.A."/>
            <person name="Wingfield M.J."/>
        </authorList>
    </citation>
    <scope>NUCLEOTIDE SEQUENCE [LARGE SCALE GENOMIC DNA]</scope>
    <source>
        <strain evidence="2">CMW44962</strain>
    </source>
</reference>
<keyword evidence="1" id="KW-1133">Transmembrane helix</keyword>
<proteinExistence type="predicted"/>
<keyword evidence="1" id="KW-0472">Membrane</keyword>
<evidence type="ECO:0000256" key="1">
    <source>
        <dbReference type="SAM" id="Phobius"/>
    </source>
</evidence>
<evidence type="ECO:0000313" key="2">
    <source>
        <dbReference type="EMBL" id="KAH9827966.1"/>
    </source>
</evidence>
<feature type="transmembrane region" description="Helical" evidence="1">
    <location>
        <begin position="51"/>
        <end position="69"/>
    </location>
</feature>
<dbReference type="AlphaFoldDB" id="A0A9W7SST7"/>
<dbReference type="Proteomes" id="UP001138500">
    <property type="component" value="Unassembled WGS sequence"/>
</dbReference>
<sequence>MSTNGTRLFRSAVLAEIAANTLSLPLMLLYPDRYLRLFVQNPSHINPVSKAVTQWLGGLVLLITLQLAFCYPNPRPSQGGTRDVVPYRRLTYLTLGAGELILSTILGVQYLLGTSGLKPNALLAGVGTLSGIAGVRAWFLYARPSWMEAQENARKAK</sequence>
<gene>
    <name evidence="2" type="ORF">Tdes44962_MAKER09558</name>
</gene>
<name>A0A9W7SST7_9PEZI</name>
<reference evidence="2 3" key="2">
    <citation type="journal article" date="2021" name="Curr. Genet.">
        <title>Genetic response to nitrogen starvation in the aggressive Eucalyptus foliar pathogen Teratosphaeria destructans.</title>
        <authorList>
            <person name="Havenga M."/>
            <person name="Wingfield B.D."/>
            <person name="Wingfield M.J."/>
            <person name="Dreyer L.L."/>
            <person name="Roets F."/>
            <person name="Aylward J."/>
        </authorList>
    </citation>
    <scope>NUCLEOTIDE SEQUENCE [LARGE SCALE GENOMIC DNA]</scope>
    <source>
        <strain evidence="2">CMW44962</strain>
    </source>
</reference>
<protein>
    <submittedName>
        <fullName evidence="2">Uncharacterized protein</fullName>
    </submittedName>
</protein>
<feature type="transmembrane region" description="Helical" evidence="1">
    <location>
        <begin position="90"/>
        <end position="110"/>
    </location>
</feature>
<keyword evidence="1" id="KW-0812">Transmembrane</keyword>
<comment type="caution">
    <text evidence="2">The sequence shown here is derived from an EMBL/GenBank/DDBJ whole genome shotgun (WGS) entry which is preliminary data.</text>
</comment>
<feature type="transmembrane region" description="Helical" evidence="1">
    <location>
        <begin position="12"/>
        <end position="31"/>
    </location>
</feature>
<keyword evidence="3" id="KW-1185">Reference proteome</keyword>
<evidence type="ECO:0000313" key="3">
    <source>
        <dbReference type="Proteomes" id="UP001138500"/>
    </source>
</evidence>